<sequence length="400" mass="46449">MTDGERLKVYHALLERSNNGPLKRTHTREVANLLSVPLLTVQRIWKLAKDIPNGEVVDVSHKRKGKCGGKNIVFDLDRIVDIPFNRRKTLRSLAAALKISRTTLWRCLKRGLIKRHSNAIKPRLTENNMRARLQFCLSMLDRTTLLGHPKFVDMHNVVHIDEKWFYMTKRSENYYLHPSEEEPYRTCQSKNYIGKIMFLAAMARPRFDNNGNETFSGKIGVFPFVTMQPAQRRSRNREAGTLELKPMTSIKRENIKDFLIGKVLPTIRERCPQEDFGKTIFIQKDNARTHVDPRDEDFRAASSHHGFYIRLMCQPPNSPDLNILDLGFLNVIQTLQHEVCPKTIEELVSAVEVTFDEYPPYLVNRIFVTLQSCMQEIMKVQGSNKYKIPHMKKSKLVILF</sequence>
<gene>
    <name evidence="4" type="primary">LOC104754026</name>
</gene>
<dbReference type="Gene3D" id="3.30.420.10">
    <property type="entry name" value="Ribonuclease H-like superfamily/Ribonuclease H"/>
    <property type="match status" value="1"/>
</dbReference>
<dbReference type="PANTHER" id="PTHR47169:SF2">
    <property type="entry name" value="OS01G0541250 PROTEIN"/>
    <property type="match status" value="1"/>
</dbReference>
<protein>
    <submittedName>
        <fullName evidence="4">Uncharacterized protein LOC104754026</fullName>
    </submittedName>
</protein>
<feature type="domain" description="Transposase Tc1-like" evidence="1">
    <location>
        <begin position="85"/>
        <end position="140"/>
    </location>
</feature>
<dbReference type="PANTHER" id="PTHR47169">
    <property type="entry name" value="OS01G0541250 PROTEIN"/>
    <property type="match status" value="1"/>
</dbReference>
<accession>A0ABM0WQ09</accession>
<dbReference type="GeneID" id="104754026"/>
<dbReference type="InterPro" id="IPR036397">
    <property type="entry name" value="RNaseH_sf"/>
</dbReference>
<name>A0ABM0WQ09_CAMSA</name>
<dbReference type="InterPro" id="IPR056671">
    <property type="entry name" value="DUF7769"/>
</dbReference>
<reference evidence="4" key="2">
    <citation type="submission" date="2025-08" db="UniProtKB">
        <authorList>
            <consortium name="RefSeq"/>
        </authorList>
    </citation>
    <scope>IDENTIFICATION</scope>
    <source>
        <tissue evidence="4">Leaf</tissue>
    </source>
</reference>
<dbReference type="RefSeq" id="XP_010474489.1">
    <property type="nucleotide sequence ID" value="XM_010476187.1"/>
</dbReference>
<dbReference type="Proteomes" id="UP000694864">
    <property type="component" value="Chromosome 16"/>
</dbReference>
<proteinExistence type="predicted"/>
<reference evidence="3" key="1">
    <citation type="journal article" date="2014" name="Nat. Commun.">
        <title>The emerging biofuel crop Camelina sativa retains a highly undifferentiated hexaploid genome structure.</title>
        <authorList>
            <person name="Kagale S."/>
            <person name="Koh C."/>
            <person name="Nixon J."/>
            <person name="Bollina V."/>
            <person name="Clarke W.E."/>
            <person name="Tuteja R."/>
            <person name="Spillane C."/>
            <person name="Robinson S.J."/>
            <person name="Links M.G."/>
            <person name="Clarke C."/>
            <person name="Higgins E.E."/>
            <person name="Huebert T."/>
            <person name="Sharpe A.G."/>
            <person name="Parkin I.A."/>
        </authorList>
    </citation>
    <scope>NUCLEOTIDE SEQUENCE [LARGE SCALE GENOMIC DNA]</scope>
    <source>
        <strain evidence="3">cv. DH55</strain>
    </source>
</reference>
<evidence type="ECO:0000259" key="2">
    <source>
        <dbReference type="Pfam" id="PF24964"/>
    </source>
</evidence>
<dbReference type="Pfam" id="PF01498">
    <property type="entry name" value="HTH_Tnp_Tc3_2"/>
    <property type="match status" value="1"/>
</dbReference>
<evidence type="ECO:0000313" key="3">
    <source>
        <dbReference type="Proteomes" id="UP000694864"/>
    </source>
</evidence>
<evidence type="ECO:0000313" key="4">
    <source>
        <dbReference type="RefSeq" id="XP_010474489.1"/>
    </source>
</evidence>
<keyword evidence="3" id="KW-1185">Reference proteome</keyword>
<dbReference type="InterPro" id="IPR002492">
    <property type="entry name" value="Transposase_Tc1-like"/>
</dbReference>
<feature type="domain" description="DUF7769" evidence="2">
    <location>
        <begin position="1"/>
        <end position="51"/>
    </location>
</feature>
<dbReference type="Pfam" id="PF24964">
    <property type="entry name" value="DUF7769"/>
    <property type="match status" value="1"/>
</dbReference>
<organism evidence="3 4">
    <name type="scientific">Camelina sativa</name>
    <name type="common">False flax</name>
    <name type="synonym">Myagrum sativum</name>
    <dbReference type="NCBI Taxonomy" id="90675"/>
    <lineage>
        <taxon>Eukaryota</taxon>
        <taxon>Viridiplantae</taxon>
        <taxon>Streptophyta</taxon>
        <taxon>Embryophyta</taxon>
        <taxon>Tracheophyta</taxon>
        <taxon>Spermatophyta</taxon>
        <taxon>Magnoliopsida</taxon>
        <taxon>eudicotyledons</taxon>
        <taxon>Gunneridae</taxon>
        <taxon>Pentapetalae</taxon>
        <taxon>rosids</taxon>
        <taxon>malvids</taxon>
        <taxon>Brassicales</taxon>
        <taxon>Brassicaceae</taxon>
        <taxon>Camelineae</taxon>
        <taxon>Camelina</taxon>
    </lineage>
</organism>
<evidence type="ECO:0000259" key="1">
    <source>
        <dbReference type="Pfam" id="PF01498"/>
    </source>
</evidence>